<dbReference type="Pfam" id="PF13450">
    <property type="entry name" value="NAD_binding_8"/>
    <property type="match status" value="1"/>
</dbReference>
<dbReference type="Pfam" id="PF07992">
    <property type="entry name" value="Pyr_redox_2"/>
    <property type="match status" value="1"/>
</dbReference>
<evidence type="ECO:0000256" key="3">
    <source>
        <dbReference type="ARBA" id="ARBA00011048"/>
    </source>
</evidence>
<keyword evidence="13" id="KW-1185">Reference proteome</keyword>
<dbReference type="PANTHER" id="PTHR42917">
    <property type="entry name" value="2,4-DIENOYL-COA REDUCTASE"/>
    <property type="match status" value="1"/>
</dbReference>
<dbReference type="PRINTS" id="PR00469">
    <property type="entry name" value="PNDRDTASEII"/>
</dbReference>
<dbReference type="AlphaFoldDB" id="A0A4Q1RGL0"/>
<gene>
    <name evidence="12" type="ORF">ETP43_05440</name>
</gene>
<dbReference type="RefSeq" id="WP_129257308.1">
    <property type="nucleotide sequence ID" value="NZ_SDKC01000001.1"/>
</dbReference>
<evidence type="ECO:0000256" key="8">
    <source>
        <dbReference type="ARBA" id="ARBA00023004"/>
    </source>
</evidence>
<dbReference type="InterPro" id="IPR051793">
    <property type="entry name" value="NADH:flavin_oxidoreductase"/>
</dbReference>
<reference evidence="12 13" key="1">
    <citation type="submission" date="2019-01" db="EMBL/GenBank/DDBJ databases">
        <title>Blautia sp. nov. KGMB01111 isolated human feces.</title>
        <authorList>
            <person name="Park J.-E."/>
            <person name="Kim J.-S."/>
            <person name="Park S.-H."/>
        </authorList>
    </citation>
    <scope>NUCLEOTIDE SEQUENCE [LARGE SCALE GENOMIC DNA]</scope>
    <source>
        <strain evidence="12 13">KGMB01111</strain>
    </source>
</reference>
<dbReference type="Gene3D" id="3.20.20.70">
    <property type="entry name" value="Aldolase class I"/>
    <property type="match status" value="1"/>
</dbReference>
<comment type="cofactor">
    <cofactor evidence="2">
        <name>[4Fe-4S] cluster</name>
        <dbReference type="ChEBI" id="CHEBI:49883"/>
    </cofactor>
</comment>
<evidence type="ECO:0000256" key="2">
    <source>
        <dbReference type="ARBA" id="ARBA00001966"/>
    </source>
</evidence>
<evidence type="ECO:0000256" key="7">
    <source>
        <dbReference type="ARBA" id="ARBA00023002"/>
    </source>
</evidence>
<dbReference type="Proteomes" id="UP000290106">
    <property type="component" value="Unassembled WGS sequence"/>
</dbReference>
<dbReference type="GO" id="GO:0046872">
    <property type="term" value="F:metal ion binding"/>
    <property type="evidence" value="ECO:0007669"/>
    <property type="project" value="UniProtKB-KW"/>
</dbReference>
<dbReference type="PRINTS" id="PR00368">
    <property type="entry name" value="FADPNR"/>
</dbReference>
<sequence>MKFEAMFQPIQIGPVTVKNRFVVPPMGNNFANTDGTMSEQSVAYYRERAKGGFGLITIEATVVHKGAKGGPRKPCLYDDSTIESFKKVVDACHAEGAKVSVQLQNAGPEGNAKNAGAPITAATSIPAACGRDIPRELSTEEVYELVKGYGEAARRAMEAGVDAVEIHMAHGYLVSTFMSPRTNKRVDEFGGCFENRMRFSRLIIEEVKKQTEGKIAVLARINSDDEVPGGLDVHDSAAIAAYLESCGLDAIHVSRAVHIKDEYMWAPTVIHGGFSADLVEEIKRAVNIPVITVGRYTEPQFAELMVKEGRCDLVAFGRQSLADPHMPKKAKEERLEDMIPCIACLQGCVANMYAGKPLCCLTNPFLGHDAEPLKQAETPKKIMVIGGGVAGLCAAFVAKERGHEVTLYEAGPRLGGNMRLAAYPPGKGDITNMIRSYIHRCQKDGVEIKLNHEVTADFIKGENPDSVIIATGSKTLVLPIAGIDNPSIIYGSDLLEGKRAAGKKVLVVGGGMVGCETAAFLGEQNHDVTVIEFRDTVGADVIHEHRVYLMKDFEEYGIGQITGAKVCRFFEDGVEYETADGEHHEARGYDSVVLSMGYRNYNPLEEQVKAIVPDTYVIGDAIRARRALDATKEAYDVASQI</sequence>
<dbReference type="InterPro" id="IPR013785">
    <property type="entry name" value="Aldolase_TIM"/>
</dbReference>
<dbReference type="Gene3D" id="3.40.50.720">
    <property type="entry name" value="NAD(P)-binding Rossmann-like Domain"/>
    <property type="match status" value="1"/>
</dbReference>
<feature type="domain" description="NADH:flavin oxidoreductase/NADH oxidase N-terminal" evidence="10">
    <location>
        <begin position="6"/>
        <end position="334"/>
    </location>
</feature>
<comment type="similarity">
    <text evidence="3">In the N-terminal section; belongs to the NADH:flavin oxidoreductase/NADH oxidase family.</text>
</comment>
<dbReference type="GO" id="GO:0051536">
    <property type="term" value="F:iron-sulfur cluster binding"/>
    <property type="evidence" value="ECO:0007669"/>
    <property type="project" value="UniProtKB-KW"/>
</dbReference>
<evidence type="ECO:0000256" key="5">
    <source>
        <dbReference type="ARBA" id="ARBA00022643"/>
    </source>
</evidence>
<dbReference type="InterPro" id="IPR023753">
    <property type="entry name" value="FAD/NAD-binding_dom"/>
</dbReference>
<dbReference type="GO" id="GO:0016491">
    <property type="term" value="F:oxidoreductase activity"/>
    <property type="evidence" value="ECO:0007669"/>
    <property type="project" value="UniProtKB-KW"/>
</dbReference>
<name>A0A4Q1RGL0_9FIRM</name>
<dbReference type="CDD" id="cd02803">
    <property type="entry name" value="OYE_like_FMN_family"/>
    <property type="match status" value="1"/>
</dbReference>
<keyword evidence="9" id="KW-0411">Iron-sulfur</keyword>
<dbReference type="EMBL" id="SDKC01000001">
    <property type="protein sequence ID" value="RXS74708.1"/>
    <property type="molecule type" value="Genomic_DNA"/>
</dbReference>
<keyword evidence="4" id="KW-0285">Flavoprotein</keyword>
<dbReference type="PANTHER" id="PTHR42917:SF2">
    <property type="entry name" value="2,4-DIENOYL-COA REDUCTASE [(2E)-ENOYL-COA-PRODUCING]"/>
    <property type="match status" value="1"/>
</dbReference>
<evidence type="ECO:0000256" key="9">
    <source>
        <dbReference type="ARBA" id="ARBA00023014"/>
    </source>
</evidence>
<dbReference type="InterPro" id="IPR001155">
    <property type="entry name" value="OxRdtase_FMN_N"/>
</dbReference>
<dbReference type="Pfam" id="PF00724">
    <property type="entry name" value="Oxidored_FMN"/>
    <property type="match status" value="1"/>
</dbReference>
<feature type="domain" description="FAD/NAD(P)-binding" evidence="11">
    <location>
        <begin position="442"/>
        <end position="608"/>
    </location>
</feature>
<evidence type="ECO:0000256" key="4">
    <source>
        <dbReference type="ARBA" id="ARBA00022630"/>
    </source>
</evidence>
<accession>A0A4Q1RGL0</accession>
<proteinExistence type="inferred from homology"/>
<evidence type="ECO:0000259" key="11">
    <source>
        <dbReference type="Pfam" id="PF07992"/>
    </source>
</evidence>
<organism evidence="12 13">
    <name type="scientific">Blautia faecicola</name>
    <dbReference type="NCBI Taxonomy" id="2509240"/>
    <lineage>
        <taxon>Bacteria</taxon>
        <taxon>Bacillati</taxon>
        <taxon>Bacillota</taxon>
        <taxon>Clostridia</taxon>
        <taxon>Lachnospirales</taxon>
        <taxon>Lachnospiraceae</taxon>
        <taxon>Blautia</taxon>
    </lineage>
</organism>
<comment type="caution">
    <text evidence="12">The sequence shown here is derived from an EMBL/GenBank/DDBJ whole genome shotgun (WGS) entry which is preliminary data.</text>
</comment>
<evidence type="ECO:0000256" key="1">
    <source>
        <dbReference type="ARBA" id="ARBA00001917"/>
    </source>
</evidence>
<dbReference type="Gene3D" id="3.50.50.60">
    <property type="entry name" value="FAD/NAD(P)-binding domain"/>
    <property type="match status" value="1"/>
</dbReference>
<keyword evidence="7" id="KW-0560">Oxidoreductase</keyword>
<dbReference type="OrthoDB" id="9772736at2"/>
<keyword evidence="6" id="KW-0479">Metal-binding</keyword>
<dbReference type="SUPFAM" id="SSF51905">
    <property type="entry name" value="FAD/NAD(P)-binding domain"/>
    <property type="match status" value="1"/>
</dbReference>
<evidence type="ECO:0000313" key="13">
    <source>
        <dbReference type="Proteomes" id="UP000290106"/>
    </source>
</evidence>
<evidence type="ECO:0000313" key="12">
    <source>
        <dbReference type="EMBL" id="RXS74708.1"/>
    </source>
</evidence>
<protein>
    <submittedName>
        <fullName evidence="12">FAD-dependent oxidoreductase</fullName>
    </submittedName>
</protein>
<keyword evidence="5" id="KW-0288">FMN</keyword>
<evidence type="ECO:0000259" key="10">
    <source>
        <dbReference type="Pfam" id="PF00724"/>
    </source>
</evidence>
<dbReference type="SUPFAM" id="SSF51395">
    <property type="entry name" value="FMN-linked oxidoreductases"/>
    <property type="match status" value="1"/>
</dbReference>
<dbReference type="GO" id="GO:0010181">
    <property type="term" value="F:FMN binding"/>
    <property type="evidence" value="ECO:0007669"/>
    <property type="project" value="InterPro"/>
</dbReference>
<dbReference type="InterPro" id="IPR036188">
    <property type="entry name" value="FAD/NAD-bd_sf"/>
</dbReference>
<evidence type="ECO:0000256" key="6">
    <source>
        <dbReference type="ARBA" id="ARBA00022723"/>
    </source>
</evidence>
<comment type="cofactor">
    <cofactor evidence="1">
        <name>FMN</name>
        <dbReference type="ChEBI" id="CHEBI:58210"/>
    </cofactor>
</comment>
<keyword evidence="8" id="KW-0408">Iron</keyword>